<evidence type="ECO:0000256" key="1">
    <source>
        <dbReference type="ARBA" id="ARBA00005417"/>
    </source>
</evidence>
<dbReference type="PROSITE" id="PS00211">
    <property type="entry name" value="ABC_TRANSPORTER_1"/>
    <property type="match status" value="1"/>
</dbReference>
<evidence type="ECO:0000256" key="6">
    <source>
        <dbReference type="ARBA" id="ARBA00022967"/>
    </source>
</evidence>
<dbReference type="Proteomes" id="UP000515317">
    <property type="component" value="Chromosome"/>
</dbReference>
<accession>A0A6S6QRH1</accession>
<keyword evidence="6" id="KW-1278">Translocase</keyword>
<dbReference type="KEGG" id="tso:IZ6_02150"/>
<evidence type="ECO:0000259" key="8">
    <source>
        <dbReference type="PROSITE" id="PS50893"/>
    </source>
</evidence>
<organism evidence="9 10">
    <name type="scientific">Terrihabitans soli</name>
    <dbReference type="NCBI Taxonomy" id="708113"/>
    <lineage>
        <taxon>Bacteria</taxon>
        <taxon>Pseudomonadati</taxon>
        <taxon>Pseudomonadota</taxon>
        <taxon>Alphaproteobacteria</taxon>
        <taxon>Hyphomicrobiales</taxon>
        <taxon>Terrihabitans</taxon>
    </lineage>
</organism>
<dbReference type="PANTHER" id="PTHR43499:SF1">
    <property type="entry name" value="ABC TRANSPORTER I FAMILY MEMBER 1"/>
    <property type="match status" value="1"/>
</dbReference>
<keyword evidence="2" id="KW-0813">Transport</keyword>
<evidence type="ECO:0000313" key="10">
    <source>
        <dbReference type="Proteomes" id="UP000515317"/>
    </source>
</evidence>
<dbReference type="SMART" id="SM00382">
    <property type="entry name" value="AAA"/>
    <property type="match status" value="1"/>
</dbReference>
<keyword evidence="10" id="KW-1185">Reference proteome</keyword>
<reference evidence="9 10" key="1">
    <citation type="submission" date="2020-08" db="EMBL/GenBank/DDBJ databases">
        <title>Genome sequence of Rhizobiales bacterium strain IZ6.</title>
        <authorList>
            <person name="Nakai R."/>
            <person name="Naganuma T."/>
        </authorList>
    </citation>
    <scope>NUCLEOTIDE SEQUENCE [LARGE SCALE GENOMIC DNA]</scope>
    <source>
        <strain evidence="9 10">IZ6</strain>
    </source>
</reference>
<dbReference type="Pfam" id="PF00005">
    <property type="entry name" value="ABC_tran"/>
    <property type="match status" value="1"/>
</dbReference>
<evidence type="ECO:0000256" key="5">
    <source>
        <dbReference type="ARBA" id="ARBA00022840"/>
    </source>
</evidence>
<keyword evidence="7" id="KW-0472">Membrane</keyword>
<proteinExistence type="inferred from homology"/>
<dbReference type="InterPro" id="IPR003439">
    <property type="entry name" value="ABC_transporter-like_ATP-bd"/>
</dbReference>
<dbReference type="InterPro" id="IPR017871">
    <property type="entry name" value="ABC_transporter-like_CS"/>
</dbReference>
<protein>
    <submittedName>
        <fullName evidence="9">Cytochrome c biogenesis ATP-binding export protein CcmA</fullName>
    </submittedName>
</protein>
<keyword evidence="4" id="KW-0201">Cytochrome c-type biogenesis</keyword>
<dbReference type="InterPro" id="IPR005895">
    <property type="entry name" value="ABC_transptr_haem_export_CcmA"/>
</dbReference>
<gene>
    <name evidence="9" type="primary">ccmA</name>
    <name evidence="9" type="ORF">IZ6_02150</name>
</gene>
<evidence type="ECO:0000256" key="2">
    <source>
        <dbReference type="ARBA" id="ARBA00022448"/>
    </source>
</evidence>
<evidence type="ECO:0000313" key="9">
    <source>
        <dbReference type="EMBL" id="BCJ89480.1"/>
    </source>
</evidence>
<dbReference type="NCBIfam" id="TIGR01189">
    <property type="entry name" value="ccmA"/>
    <property type="match status" value="1"/>
</dbReference>
<keyword evidence="5 9" id="KW-0067">ATP-binding</keyword>
<dbReference type="GO" id="GO:0017004">
    <property type="term" value="P:cytochrome complex assembly"/>
    <property type="evidence" value="ECO:0007669"/>
    <property type="project" value="UniProtKB-KW"/>
</dbReference>
<name>A0A6S6QRH1_9HYPH</name>
<comment type="similarity">
    <text evidence="1">Belongs to the ABC transporter superfamily.</text>
</comment>
<dbReference type="SUPFAM" id="SSF52540">
    <property type="entry name" value="P-loop containing nucleoside triphosphate hydrolases"/>
    <property type="match status" value="1"/>
</dbReference>
<dbReference type="PROSITE" id="PS50893">
    <property type="entry name" value="ABC_TRANSPORTER_2"/>
    <property type="match status" value="1"/>
</dbReference>
<dbReference type="GO" id="GO:0022857">
    <property type="term" value="F:transmembrane transporter activity"/>
    <property type="evidence" value="ECO:0007669"/>
    <property type="project" value="InterPro"/>
</dbReference>
<evidence type="ECO:0000256" key="7">
    <source>
        <dbReference type="ARBA" id="ARBA00023136"/>
    </source>
</evidence>
<dbReference type="PANTHER" id="PTHR43499">
    <property type="entry name" value="ABC TRANSPORTER I FAMILY MEMBER 1"/>
    <property type="match status" value="1"/>
</dbReference>
<keyword evidence="3" id="KW-0547">Nucleotide-binding</keyword>
<feature type="domain" description="ABC transporter" evidence="8">
    <location>
        <begin position="3"/>
        <end position="199"/>
    </location>
</feature>
<dbReference type="AlphaFoldDB" id="A0A6S6QRH1"/>
<dbReference type="RefSeq" id="WP_222876188.1">
    <property type="nucleotide sequence ID" value="NZ_AP023361.1"/>
</dbReference>
<dbReference type="EMBL" id="AP023361">
    <property type="protein sequence ID" value="BCJ89480.1"/>
    <property type="molecule type" value="Genomic_DNA"/>
</dbReference>
<evidence type="ECO:0000256" key="3">
    <source>
        <dbReference type="ARBA" id="ARBA00022741"/>
    </source>
</evidence>
<evidence type="ECO:0000256" key="4">
    <source>
        <dbReference type="ARBA" id="ARBA00022748"/>
    </source>
</evidence>
<sequence length="201" mass="20979">MRLNVENLGVERGGRSVLSGLSLTLDSGEALALTGPNGAGKTTLLRALAGLLPLTSGYIRLEGGDAEATSAEQMHLLGHADGVKTQLSASENVIFWAELLGGDPRETGTALDAVGLSHAADLPAAYLSAGQKRRLSLCRLIVAKRDLWLLDEPATALDTDGLDRLAQLVEIHRASGGLVMAATHADLNWPGLKRMVLGSAV</sequence>
<dbReference type="InterPro" id="IPR003593">
    <property type="entry name" value="AAA+_ATPase"/>
</dbReference>
<dbReference type="InterPro" id="IPR027417">
    <property type="entry name" value="P-loop_NTPase"/>
</dbReference>
<dbReference type="Gene3D" id="3.40.50.300">
    <property type="entry name" value="P-loop containing nucleotide triphosphate hydrolases"/>
    <property type="match status" value="1"/>
</dbReference>
<dbReference type="GO" id="GO:0005524">
    <property type="term" value="F:ATP binding"/>
    <property type="evidence" value="ECO:0007669"/>
    <property type="project" value="UniProtKB-KW"/>
</dbReference>
<dbReference type="GO" id="GO:0016887">
    <property type="term" value="F:ATP hydrolysis activity"/>
    <property type="evidence" value="ECO:0007669"/>
    <property type="project" value="InterPro"/>
</dbReference>